<protein>
    <submittedName>
        <fullName evidence="2">Uncharacterized protein</fullName>
    </submittedName>
</protein>
<evidence type="ECO:0000313" key="2">
    <source>
        <dbReference type="EMBL" id="EGT55277.1"/>
    </source>
</evidence>
<evidence type="ECO:0000313" key="3">
    <source>
        <dbReference type="Proteomes" id="UP000008068"/>
    </source>
</evidence>
<proteinExistence type="predicted"/>
<organism evidence="3">
    <name type="scientific">Caenorhabditis brenneri</name>
    <name type="common">Nematode worm</name>
    <dbReference type="NCBI Taxonomy" id="135651"/>
    <lineage>
        <taxon>Eukaryota</taxon>
        <taxon>Metazoa</taxon>
        <taxon>Ecdysozoa</taxon>
        <taxon>Nematoda</taxon>
        <taxon>Chromadorea</taxon>
        <taxon>Rhabditida</taxon>
        <taxon>Rhabditina</taxon>
        <taxon>Rhabditomorpha</taxon>
        <taxon>Rhabditoidea</taxon>
        <taxon>Rhabditidae</taxon>
        <taxon>Peloderinae</taxon>
        <taxon>Caenorhabditis</taxon>
    </lineage>
</organism>
<dbReference type="eggNOG" id="ENOG502T37D">
    <property type="taxonomic scope" value="Eukaryota"/>
</dbReference>
<dbReference type="InParanoid" id="G0N8T6"/>
<dbReference type="EMBL" id="GL379850">
    <property type="protein sequence ID" value="EGT55277.1"/>
    <property type="molecule type" value="Genomic_DNA"/>
</dbReference>
<dbReference type="Proteomes" id="UP000008068">
    <property type="component" value="Unassembled WGS sequence"/>
</dbReference>
<evidence type="ECO:0000256" key="1">
    <source>
        <dbReference type="SAM" id="SignalP"/>
    </source>
</evidence>
<gene>
    <name evidence="2" type="ORF">CAEBREN_14844</name>
</gene>
<sequence>MILNLFTISAFVGLAVCSGYGNNNNYAAANPGNGVYYQPPHHHRRHHWRSRSSSESDEKWDCRRIGILNAPNSEASSLFHAPTIAYYTHQGDEKAIIVCPNPQMQILVAKSKNATPTATNIKDLALLSLSSKNGLTLDCKKKGKRYEALNLFSGKYAPIEAVTCISATAPDALTYAGMFVPTLMGAGFFQ</sequence>
<dbReference type="PANTHER" id="PTHR38633:SF5">
    <property type="entry name" value="DUF1525 DOMAIN-CONTAINING PROTEIN"/>
    <property type="match status" value="1"/>
</dbReference>
<dbReference type="PANTHER" id="PTHR38633">
    <property type="entry name" value="PROTEIN CBG15573-RELATED"/>
    <property type="match status" value="1"/>
</dbReference>
<dbReference type="AlphaFoldDB" id="G0N8T6"/>
<dbReference type="HOGENOM" id="CLU_1391370_0_0_1"/>
<feature type="chain" id="PRO_5003404474" evidence="1">
    <location>
        <begin position="18"/>
        <end position="190"/>
    </location>
</feature>
<dbReference type="FunCoup" id="G0N8T6">
    <property type="interactions" value="1899"/>
</dbReference>
<dbReference type="OMA" id="AYYTHQG"/>
<keyword evidence="3" id="KW-1185">Reference proteome</keyword>
<reference evidence="3" key="1">
    <citation type="submission" date="2011-07" db="EMBL/GenBank/DDBJ databases">
        <authorList>
            <consortium name="Caenorhabditis brenneri Sequencing and Analysis Consortium"/>
            <person name="Wilson R.K."/>
        </authorList>
    </citation>
    <scope>NUCLEOTIDE SEQUENCE [LARGE SCALE GENOMIC DNA]</scope>
    <source>
        <strain evidence="3">PB2801</strain>
    </source>
</reference>
<feature type="signal peptide" evidence="1">
    <location>
        <begin position="1"/>
        <end position="17"/>
    </location>
</feature>
<name>G0N8T6_CAEBE</name>
<dbReference type="STRING" id="135651.G0N8T6"/>
<dbReference type="OrthoDB" id="5838929at2759"/>
<accession>G0N8T6</accession>
<keyword evidence="1" id="KW-0732">Signal</keyword>